<dbReference type="GO" id="GO:0005524">
    <property type="term" value="F:ATP binding"/>
    <property type="evidence" value="ECO:0007669"/>
    <property type="project" value="UniProtKB-KW"/>
</dbReference>
<dbReference type="PATRIC" id="fig|1432562.3.peg.2578"/>
<dbReference type="SUPFAM" id="SSF111331">
    <property type="entry name" value="NAD kinase/diacylglycerol kinase-like"/>
    <property type="match status" value="1"/>
</dbReference>
<keyword evidence="10" id="KW-0443">Lipid metabolism</keyword>
<evidence type="ECO:0000313" key="14">
    <source>
        <dbReference type="EMBL" id="KKK32929.1"/>
    </source>
</evidence>
<reference evidence="14 15" key="1">
    <citation type="submission" date="2015-04" db="EMBL/GenBank/DDBJ databases">
        <title>Taxonomic description and genome sequence of Salinicoccus sediminis sp. nov., a novel hyper halotolerant bacterium isolated from marine sediment.</title>
        <authorList>
            <person name="Mathan Kumar R."/>
            <person name="Kaur G."/>
            <person name="Kumar N."/>
            <person name="Kumar A."/>
            <person name="Singh N.K."/>
            <person name="Kaur N."/>
            <person name="Mayilraj S."/>
        </authorList>
    </citation>
    <scope>NUCLEOTIDE SEQUENCE [LARGE SCALE GENOMIC DNA]</scope>
    <source>
        <strain evidence="14 15">SV-16</strain>
    </source>
</reference>
<evidence type="ECO:0000256" key="7">
    <source>
        <dbReference type="ARBA" id="ARBA00022777"/>
    </source>
</evidence>
<dbReference type="PROSITE" id="PS50146">
    <property type="entry name" value="DAGK"/>
    <property type="match status" value="1"/>
</dbReference>
<comment type="cofactor">
    <cofactor evidence="1">
        <name>Mg(2+)</name>
        <dbReference type="ChEBI" id="CHEBI:18420"/>
    </cofactor>
</comment>
<dbReference type="GO" id="GO:0005886">
    <property type="term" value="C:plasma membrane"/>
    <property type="evidence" value="ECO:0007669"/>
    <property type="project" value="TreeGrafter"/>
</dbReference>
<dbReference type="Pfam" id="PF00781">
    <property type="entry name" value="DAGK_cat"/>
    <property type="match status" value="1"/>
</dbReference>
<dbReference type="EMBL" id="LAYZ01000026">
    <property type="protein sequence ID" value="KKK32929.1"/>
    <property type="molecule type" value="Genomic_DNA"/>
</dbReference>
<dbReference type="SMART" id="SM00046">
    <property type="entry name" value="DAGKc"/>
    <property type="match status" value="1"/>
</dbReference>
<name>A0A0M2SDX7_9STAP</name>
<evidence type="ECO:0000256" key="11">
    <source>
        <dbReference type="ARBA" id="ARBA00023209"/>
    </source>
</evidence>
<dbReference type="Gene3D" id="2.60.200.40">
    <property type="match status" value="1"/>
</dbReference>
<dbReference type="Gene3D" id="3.40.50.10330">
    <property type="entry name" value="Probable inorganic polyphosphate/atp-NAD kinase, domain 1"/>
    <property type="match status" value="1"/>
</dbReference>
<evidence type="ECO:0000256" key="9">
    <source>
        <dbReference type="ARBA" id="ARBA00022842"/>
    </source>
</evidence>
<evidence type="ECO:0000256" key="1">
    <source>
        <dbReference type="ARBA" id="ARBA00001946"/>
    </source>
</evidence>
<evidence type="ECO:0000259" key="13">
    <source>
        <dbReference type="PROSITE" id="PS50146"/>
    </source>
</evidence>
<evidence type="ECO:0000256" key="6">
    <source>
        <dbReference type="ARBA" id="ARBA00022741"/>
    </source>
</evidence>
<dbReference type="RefSeq" id="WP_046580742.1">
    <property type="nucleotide sequence ID" value="NZ_LAYZ01000026.1"/>
</dbReference>
<organism evidence="14 15">
    <name type="scientific">Salinicoccus sediminis</name>
    <dbReference type="NCBI Taxonomy" id="1432562"/>
    <lineage>
        <taxon>Bacteria</taxon>
        <taxon>Bacillati</taxon>
        <taxon>Bacillota</taxon>
        <taxon>Bacilli</taxon>
        <taxon>Bacillales</taxon>
        <taxon>Staphylococcaceae</taxon>
        <taxon>Salinicoccus</taxon>
    </lineage>
</organism>
<dbReference type="GO" id="GO:0008654">
    <property type="term" value="P:phospholipid biosynthetic process"/>
    <property type="evidence" value="ECO:0007669"/>
    <property type="project" value="UniProtKB-KW"/>
</dbReference>
<dbReference type="InterPro" id="IPR016064">
    <property type="entry name" value="NAD/diacylglycerol_kinase_sf"/>
</dbReference>
<keyword evidence="7" id="KW-0418">Kinase</keyword>
<keyword evidence="15" id="KW-1185">Reference proteome</keyword>
<proteinExistence type="inferred from homology"/>
<dbReference type="PANTHER" id="PTHR12358">
    <property type="entry name" value="SPHINGOSINE KINASE"/>
    <property type="match status" value="1"/>
</dbReference>
<dbReference type="InterPro" id="IPR050187">
    <property type="entry name" value="Lipid_Phosphate_FormReg"/>
</dbReference>
<dbReference type="STRING" id="1432562.WN59_12845"/>
<dbReference type="NCBIfam" id="TIGR00147">
    <property type="entry name" value="YegS/Rv2252/BmrU family lipid kinase"/>
    <property type="match status" value="1"/>
</dbReference>
<dbReference type="OrthoDB" id="142078at2"/>
<evidence type="ECO:0000256" key="2">
    <source>
        <dbReference type="ARBA" id="ARBA00005983"/>
    </source>
</evidence>
<comment type="similarity">
    <text evidence="2">Belongs to the diacylglycerol/lipid kinase family.</text>
</comment>
<dbReference type="InterPro" id="IPR017438">
    <property type="entry name" value="ATP-NAD_kinase_N"/>
</dbReference>
<dbReference type="GO" id="GO:0046872">
    <property type="term" value="F:metal ion binding"/>
    <property type="evidence" value="ECO:0007669"/>
    <property type="project" value="UniProtKB-KW"/>
</dbReference>
<gene>
    <name evidence="14" type="ORF">WN59_12845</name>
</gene>
<feature type="domain" description="DAGKc" evidence="13">
    <location>
        <begin position="1"/>
        <end position="130"/>
    </location>
</feature>
<protein>
    <recommendedName>
        <fullName evidence="13">DAGKc domain-containing protein</fullName>
    </recommendedName>
</protein>
<evidence type="ECO:0000256" key="3">
    <source>
        <dbReference type="ARBA" id="ARBA00022516"/>
    </source>
</evidence>
<keyword evidence="6" id="KW-0547">Nucleotide-binding</keyword>
<keyword evidence="5" id="KW-0479">Metal-binding</keyword>
<dbReference type="Pfam" id="PF19279">
    <property type="entry name" value="YegS_C"/>
    <property type="match status" value="1"/>
</dbReference>
<keyword evidence="9" id="KW-0460">Magnesium</keyword>
<comment type="caution">
    <text evidence="14">The sequence shown here is derived from an EMBL/GenBank/DDBJ whole genome shotgun (WGS) entry which is preliminary data.</text>
</comment>
<sequence>MKKAAVIFNKKSGRTKDRPMEYEIIEQLGSAGYDVEILYTPPEGARQLAKEKAAGSDLIVAAGGDGTIGEVIGGITESGCKPLLSVLPAGTVNDYARTLGLPLDLNDTISALSEKQRTIEADVIRYNDQYAGYLIALGDFMESFTRVKSETKNRFGSIAYLHTGIRALVTMKPYEVRITLADEEIMEQSLLTIVANASSVGSFERLLPEASLDDGNLHVLNIRESSPKEILEIIWLALKNRITEHKNVRYLKTEWLKVEADRLSVMDVDGDPYPFEPLDISLLKGRVRVSIPEKEGNEK</sequence>
<evidence type="ECO:0000256" key="10">
    <source>
        <dbReference type="ARBA" id="ARBA00023098"/>
    </source>
</evidence>
<evidence type="ECO:0000256" key="12">
    <source>
        <dbReference type="ARBA" id="ARBA00023264"/>
    </source>
</evidence>
<keyword evidence="8" id="KW-0067">ATP-binding</keyword>
<dbReference type="GO" id="GO:0004143">
    <property type="term" value="F:ATP-dependent diacylglycerol kinase activity"/>
    <property type="evidence" value="ECO:0007669"/>
    <property type="project" value="TreeGrafter"/>
</dbReference>
<keyword evidence="4" id="KW-0808">Transferase</keyword>
<evidence type="ECO:0000256" key="4">
    <source>
        <dbReference type="ARBA" id="ARBA00022679"/>
    </source>
</evidence>
<keyword evidence="11" id="KW-0594">Phospholipid biosynthesis</keyword>
<evidence type="ECO:0000256" key="8">
    <source>
        <dbReference type="ARBA" id="ARBA00022840"/>
    </source>
</evidence>
<dbReference type="Proteomes" id="UP000034287">
    <property type="component" value="Unassembled WGS sequence"/>
</dbReference>
<dbReference type="PANTHER" id="PTHR12358:SF106">
    <property type="entry name" value="LIPID KINASE YEGS"/>
    <property type="match status" value="1"/>
</dbReference>
<dbReference type="AlphaFoldDB" id="A0A0M2SDX7"/>
<dbReference type="InterPro" id="IPR001206">
    <property type="entry name" value="Diacylglycerol_kinase_cat_dom"/>
</dbReference>
<keyword evidence="3" id="KW-0444">Lipid biosynthesis</keyword>
<dbReference type="InterPro" id="IPR045540">
    <property type="entry name" value="YegS/DAGK_C"/>
</dbReference>
<accession>A0A0M2SDX7</accession>
<dbReference type="InterPro" id="IPR005218">
    <property type="entry name" value="Diacylglycerol/lipid_kinase"/>
</dbReference>
<keyword evidence="12" id="KW-1208">Phospholipid metabolism</keyword>
<evidence type="ECO:0000256" key="5">
    <source>
        <dbReference type="ARBA" id="ARBA00022723"/>
    </source>
</evidence>
<evidence type="ECO:0000313" key="15">
    <source>
        <dbReference type="Proteomes" id="UP000034287"/>
    </source>
</evidence>